<dbReference type="InterPro" id="IPR044946">
    <property type="entry name" value="Restrct_endonuc_typeI_TRD_sf"/>
</dbReference>
<sequence>MKEKQKKNQMASDMGGEWVKRKIGSLGRVVTGKTPPTVDSSNFGGAYPFITIPDLDGRVLIDRTERTLSDRGAEILRSCLLPPGSVMMSCIATVGKCGTTTRPSFTNQQINSVIPNDEVDSRFLYYVFTQLGHELESAGGGGSVYTNVSKNRFSDIEVVAPADIGEQRAIAHILGTLDDKIELNRRMSRTLEEMARAIFKSWFVDFDPVRAKCRGEPMCSPPIGQAHRPAPTDWHWPRHILDLFPDRLVDSELGEIPEGWRVGAVGDLAEVSSGKRPNVRFPDASEQAAVPLWGGNGPIAFVPEVLVDEPILLTGRVGTLGSVFRITTPCWPSDNTLVLRANQQAAFEYLYLQLQQIDFTSLNRGSTQPLLTQTDLKALPLLLPQLAVLERFSVLARTLYNRNDEAVAESRTLASIRDELLPKLISGEIRVRDAERILRERGL</sequence>
<comment type="similarity">
    <text evidence="1">Belongs to the type-I restriction system S methylase family.</text>
</comment>
<keyword evidence="5" id="KW-0255">Endonuclease</keyword>
<dbReference type="SUPFAM" id="SSF116734">
    <property type="entry name" value="DNA methylase specificity domain"/>
    <property type="match status" value="2"/>
</dbReference>
<dbReference type="GO" id="GO:0003677">
    <property type="term" value="F:DNA binding"/>
    <property type="evidence" value="ECO:0007669"/>
    <property type="project" value="UniProtKB-KW"/>
</dbReference>
<gene>
    <name evidence="5" type="ORF">ENS29_12165</name>
</gene>
<dbReference type="GO" id="GO:0009307">
    <property type="term" value="P:DNA restriction-modification system"/>
    <property type="evidence" value="ECO:0007669"/>
    <property type="project" value="UniProtKB-KW"/>
</dbReference>
<dbReference type="EMBL" id="DSUH01000278">
    <property type="protein sequence ID" value="HGU33597.1"/>
    <property type="molecule type" value="Genomic_DNA"/>
</dbReference>
<dbReference type="InterPro" id="IPR052021">
    <property type="entry name" value="Type-I_RS_S_subunit"/>
</dbReference>
<keyword evidence="5" id="KW-0378">Hydrolase</keyword>
<keyword evidence="5" id="KW-0540">Nuclease</keyword>
<organism evidence="5">
    <name type="scientific">Desulfatirhabdium butyrativorans</name>
    <dbReference type="NCBI Taxonomy" id="340467"/>
    <lineage>
        <taxon>Bacteria</taxon>
        <taxon>Pseudomonadati</taxon>
        <taxon>Thermodesulfobacteriota</taxon>
        <taxon>Desulfobacteria</taxon>
        <taxon>Desulfobacterales</taxon>
        <taxon>Desulfatirhabdiaceae</taxon>
        <taxon>Desulfatirhabdium</taxon>
    </lineage>
</organism>
<name>A0A7C4W6R9_9BACT</name>
<evidence type="ECO:0000259" key="4">
    <source>
        <dbReference type="Pfam" id="PF01420"/>
    </source>
</evidence>
<proteinExistence type="inferred from homology"/>
<dbReference type="PANTHER" id="PTHR30408">
    <property type="entry name" value="TYPE-1 RESTRICTION ENZYME ECOKI SPECIFICITY PROTEIN"/>
    <property type="match status" value="1"/>
</dbReference>
<evidence type="ECO:0000256" key="1">
    <source>
        <dbReference type="ARBA" id="ARBA00010923"/>
    </source>
</evidence>
<dbReference type="PANTHER" id="PTHR30408:SF13">
    <property type="entry name" value="TYPE I RESTRICTION ENZYME HINDI SPECIFICITY SUBUNIT"/>
    <property type="match status" value="1"/>
</dbReference>
<dbReference type="AlphaFoldDB" id="A0A7C4W6R9"/>
<accession>A0A7C4W6R9</accession>
<reference evidence="5" key="1">
    <citation type="journal article" date="2020" name="mSystems">
        <title>Genome- and Community-Level Interaction Insights into Carbon Utilization and Element Cycling Functions of Hydrothermarchaeota in Hydrothermal Sediment.</title>
        <authorList>
            <person name="Zhou Z."/>
            <person name="Liu Y."/>
            <person name="Xu W."/>
            <person name="Pan J."/>
            <person name="Luo Z.H."/>
            <person name="Li M."/>
        </authorList>
    </citation>
    <scope>NUCLEOTIDE SEQUENCE [LARGE SCALE GENOMIC DNA]</scope>
    <source>
        <strain evidence="5">SpSt-477</strain>
    </source>
</reference>
<dbReference type="Gene3D" id="3.90.220.20">
    <property type="entry name" value="DNA methylase specificity domains"/>
    <property type="match status" value="2"/>
</dbReference>
<feature type="domain" description="Type I restriction modification DNA specificity" evidence="4">
    <location>
        <begin position="17"/>
        <end position="192"/>
    </location>
</feature>
<keyword evidence="3" id="KW-0238">DNA-binding</keyword>
<dbReference type="GO" id="GO:0004519">
    <property type="term" value="F:endonuclease activity"/>
    <property type="evidence" value="ECO:0007669"/>
    <property type="project" value="UniProtKB-KW"/>
</dbReference>
<comment type="caution">
    <text evidence="5">The sequence shown here is derived from an EMBL/GenBank/DDBJ whole genome shotgun (WGS) entry which is preliminary data.</text>
</comment>
<dbReference type="Gene3D" id="1.10.287.1120">
    <property type="entry name" value="Bipartite methylase S protein"/>
    <property type="match status" value="1"/>
</dbReference>
<evidence type="ECO:0000256" key="2">
    <source>
        <dbReference type="ARBA" id="ARBA00022747"/>
    </source>
</evidence>
<dbReference type="Pfam" id="PF01420">
    <property type="entry name" value="Methylase_S"/>
    <property type="match status" value="2"/>
</dbReference>
<keyword evidence="2" id="KW-0680">Restriction system</keyword>
<evidence type="ECO:0000313" key="5">
    <source>
        <dbReference type="EMBL" id="HGU33597.1"/>
    </source>
</evidence>
<evidence type="ECO:0000256" key="3">
    <source>
        <dbReference type="ARBA" id="ARBA00023125"/>
    </source>
</evidence>
<dbReference type="CDD" id="cd17516">
    <property type="entry name" value="RMtype1_S_HinAWORF1578P-TRD2-CR2_like"/>
    <property type="match status" value="1"/>
</dbReference>
<feature type="domain" description="Type I restriction modification DNA specificity" evidence="4">
    <location>
        <begin position="257"/>
        <end position="386"/>
    </location>
</feature>
<protein>
    <submittedName>
        <fullName evidence="5">Restriction endonuclease subunit S</fullName>
    </submittedName>
</protein>
<dbReference type="InterPro" id="IPR000055">
    <property type="entry name" value="Restrct_endonuc_typeI_TRD"/>
</dbReference>